<dbReference type="GO" id="GO:0051075">
    <property type="term" value="F:S-adenosylmethionine:tRNA ribosyltransferase-isomerase activity"/>
    <property type="evidence" value="ECO:0007669"/>
    <property type="project" value="UniProtKB-EC"/>
</dbReference>
<dbReference type="PANTHER" id="PTHR30307">
    <property type="entry name" value="S-ADENOSYLMETHIONINE:TRNA RIBOSYLTRANSFERASE-ISOMERASE"/>
    <property type="match status" value="1"/>
</dbReference>
<keyword evidence="4 5" id="KW-0671">Queuosine biosynthesis</keyword>
<keyword evidence="3 5" id="KW-0949">S-adenosyl-L-methionine</keyword>
<evidence type="ECO:0000256" key="5">
    <source>
        <dbReference type="HAMAP-Rule" id="MF_00113"/>
    </source>
</evidence>
<dbReference type="NCBIfam" id="NF001140">
    <property type="entry name" value="PRK00147.1"/>
    <property type="match status" value="1"/>
</dbReference>
<comment type="pathway">
    <text evidence="5">tRNA modification; tRNA-queuosine biosynthesis.</text>
</comment>
<dbReference type="InterPro" id="IPR042118">
    <property type="entry name" value="QueA_dom1"/>
</dbReference>
<sequence length="333" mass="35591">MVLPFEYDLPEAAIAQVPVEPRSAARLLVHLQGPAPEHRSVSDLPQLVGPGDVLVVNDTRVLSARLRLHKATGGRVEVLLVEPLGEGAWSALVRPGRRLPPGTELLHSDGAVVAEVGRPMEDGLRQVQLHGELDDLADVAEVPLPPYIHQRLADPERYQTVYANHPGSVAAPTAGLHLTSEVLAACRSAGADVAAVDLAVGIGTFRPMTAERVEDHTMHEERYRVPAETMAAVEAASRVIAVGTTTVRALESAAGTGSLEGRTGLFIRPGFVFRAVDVMLTNFHLPRSSLLVMLEAFYGPGWRELYATALAGGYRFLSFGDATLVARGAGHHS</sequence>
<dbReference type="NCBIfam" id="TIGR00113">
    <property type="entry name" value="queA"/>
    <property type="match status" value="1"/>
</dbReference>
<evidence type="ECO:0000313" key="6">
    <source>
        <dbReference type="EMBL" id="CAA9251512.1"/>
    </source>
</evidence>
<dbReference type="HAMAP" id="MF_00113">
    <property type="entry name" value="QueA"/>
    <property type="match status" value="1"/>
</dbReference>
<dbReference type="InterPro" id="IPR036100">
    <property type="entry name" value="QueA_sf"/>
</dbReference>
<dbReference type="UniPathway" id="UPA00392"/>
<dbReference type="Pfam" id="PF02547">
    <property type="entry name" value="Queuosine_synth"/>
    <property type="match status" value="1"/>
</dbReference>
<keyword evidence="6" id="KW-0328">Glycosyltransferase</keyword>
<dbReference type="InterPro" id="IPR042119">
    <property type="entry name" value="QueA_dom2"/>
</dbReference>
<dbReference type="AlphaFoldDB" id="A0A6J4IGK9"/>
<gene>
    <name evidence="5" type="primary">queA</name>
    <name evidence="6" type="ORF">AVDCRST_MAG50-2257</name>
</gene>
<dbReference type="EMBL" id="CADCTF010000109">
    <property type="protein sequence ID" value="CAA9251512.1"/>
    <property type="molecule type" value="Genomic_DNA"/>
</dbReference>
<evidence type="ECO:0000256" key="4">
    <source>
        <dbReference type="ARBA" id="ARBA00022785"/>
    </source>
</evidence>
<evidence type="ECO:0000256" key="3">
    <source>
        <dbReference type="ARBA" id="ARBA00022691"/>
    </source>
</evidence>
<keyword evidence="2 5" id="KW-0808">Transferase</keyword>
<keyword evidence="6" id="KW-0413">Isomerase</keyword>
<accession>A0A6J4IGK9</accession>
<comment type="catalytic activity">
    <reaction evidence="5">
        <text>7-aminomethyl-7-carbaguanosine(34) in tRNA + S-adenosyl-L-methionine = epoxyqueuosine(34) in tRNA + adenine + L-methionine + 2 H(+)</text>
        <dbReference type="Rhea" id="RHEA:32155"/>
        <dbReference type="Rhea" id="RHEA-COMP:10342"/>
        <dbReference type="Rhea" id="RHEA-COMP:18582"/>
        <dbReference type="ChEBI" id="CHEBI:15378"/>
        <dbReference type="ChEBI" id="CHEBI:16708"/>
        <dbReference type="ChEBI" id="CHEBI:57844"/>
        <dbReference type="ChEBI" id="CHEBI:59789"/>
        <dbReference type="ChEBI" id="CHEBI:82833"/>
        <dbReference type="ChEBI" id="CHEBI:194443"/>
        <dbReference type="EC" id="2.4.99.17"/>
    </reaction>
</comment>
<comment type="subunit">
    <text evidence="5">Monomer.</text>
</comment>
<keyword evidence="1 5" id="KW-0963">Cytoplasm</keyword>
<dbReference type="PANTHER" id="PTHR30307:SF0">
    <property type="entry name" value="S-ADENOSYLMETHIONINE:TRNA RIBOSYLTRANSFERASE-ISOMERASE"/>
    <property type="match status" value="1"/>
</dbReference>
<comment type="function">
    <text evidence="5">Transfers and isomerizes the ribose moiety from AdoMet to the 7-aminomethyl group of 7-deazaguanine (preQ1-tRNA) to give epoxyqueuosine (oQ-tRNA).</text>
</comment>
<reference evidence="6" key="1">
    <citation type="submission" date="2020-02" db="EMBL/GenBank/DDBJ databases">
        <authorList>
            <person name="Meier V. D."/>
        </authorList>
    </citation>
    <scope>NUCLEOTIDE SEQUENCE</scope>
    <source>
        <strain evidence="6">AVDCRST_MAG50</strain>
    </source>
</reference>
<proteinExistence type="inferred from homology"/>
<dbReference type="SUPFAM" id="SSF111337">
    <property type="entry name" value="QueA-like"/>
    <property type="match status" value="1"/>
</dbReference>
<dbReference type="GO" id="GO:0005737">
    <property type="term" value="C:cytoplasm"/>
    <property type="evidence" value="ECO:0007669"/>
    <property type="project" value="UniProtKB-SubCell"/>
</dbReference>
<dbReference type="InterPro" id="IPR003699">
    <property type="entry name" value="QueA"/>
</dbReference>
<comment type="similarity">
    <text evidence="5">Belongs to the QueA family.</text>
</comment>
<organism evidence="6">
    <name type="scientific">uncultured Acidimicrobiales bacterium</name>
    <dbReference type="NCBI Taxonomy" id="310071"/>
    <lineage>
        <taxon>Bacteria</taxon>
        <taxon>Bacillati</taxon>
        <taxon>Actinomycetota</taxon>
        <taxon>Acidimicrobiia</taxon>
        <taxon>Acidimicrobiales</taxon>
        <taxon>environmental samples</taxon>
    </lineage>
</organism>
<dbReference type="Gene3D" id="2.40.10.240">
    <property type="entry name" value="QueA-like"/>
    <property type="match status" value="1"/>
</dbReference>
<evidence type="ECO:0000256" key="2">
    <source>
        <dbReference type="ARBA" id="ARBA00022679"/>
    </source>
</evidence>
<name>A0A6J4IGK9_9ACTN</name>
<dbReference type="GO" id="GO:0008616">
    <property type="term" value="P:tRNA queuosine(34) biosynthetic process"/>
    <property type="evidence" value="ECO:0007669"/>
    <property type="project" value="UniProtKB-UniRule"/>
</dbReference>
<protein>
    <recommendedName>
        <fullName evidence="5">S-adenosylmethionine:tRNA ribosyltransferase-isomerase</fullName>
        <ecNumber evidence="5">2.4.99.17</ecNumber>
    </recommendedName>
    <alternativeName>
        <fullName evidence="5">Queuosine biosynthesis protein QueA</fullName>
    </alternativeName>
</protein>
<evidence type="ECO:0000256" key="1">
    <source>
        <dbReference type="ARBA" id="ARBA00022490"/>
    </source>
</evidence>
<comment type="subcellular location">
    <subcellularLocation>
        <location evidence="5">Cytoplasm</location>
    </subcellularLocation>
</comment>
<dbReference type="Gene3D" id="3.40.1780.10">
    <property type="entry name" value="QueA-like"/>
    <property type="match status" value="1"/>
</dbReference>
<dbReference type="EC" id="2.4.99.17" evidence="5"/>